<gene>
    <name evidence="1" type="ordered locus">Aazo_0496</name>
</gene>
<dbReference type="eggNOG" id="ENOG5030MK6">
    <property type="taxonomic scope" value="Bacteria"/>
</dbReference>
<accession>D7E0A6</accession>
<proteinExistence type="predicted"/>
<evidence type="ECO:0000313" key="2">
    <source>
        <dbReference type="Proteomes" id="UP000001511"/>
    </source>
</evidence>
<dbReference type="OrthoDB" id="495134at2"/>
<dbReference type="Proteomes" id="UP000001511">
    <property type="component" value="Chromosome"/>
</dbReference>
<organism evidence="1 2">
    <name type="scientific">Nostoc azollae (strain 0708)</name>
    <name type="common">Anabaena azollae (strain 0708)</name>
    <dbReference type="NCBI Taxonomy" id="551115"/>
    <lineage>
        <taxon>Bacteria</taxon>
        <taxon>Bacillati</taxon>
        <taxon>Cyanobacteriota</taxon>
        <taxon>Cyanophyceae</taxon>
        <taxon>Nostocales</taxon>
        <taxon>Nostocaceae</taxon>
        <taxon>Trichormus</taxon>
    </lineage>
</organism>
<dbReference type="EMBL" id="CP002059">
    <property type="protein sequence ID" value="ADI63015.1"/>
    <property type="molecule type" value="Genomic_DNA"/>
</dbReference>
<evidence type="ECO:0000313" key="1">
    <source>
        <dbReference type="EMBL" id="ADI63015.1"/>
    </source>
</evidence>
<protein>
    <submittedName>
        <fullName evidence="1">Uncharacterized protein</fullName>
    </submittedName>
</protein>
<dbReference type="STRING" id="551115.Aazo_0496"/>
<sequence>MHRNSSDFEKVLLGNFEVHQYLLKMSEVVRKYFPENTSEAELWCEKMFEGFKMFIPNAESLIDGMLKVCFWQQSSEDGTFSFSAPYKLDHIEFHSIWDEITQVDAYYSYCGNWAYSGWATEYKISPDIVKDICVELFTLFQDLTISV</sequence>
<dbReference type="AlphaFoldDB" id="D7E0A6"/>
<keyword evidence="2" id="KW-1185">Reference proteome</keyword>
<dbReference type="HOGENOM" id="CLU_1766111_0_0_3"/>
<dbReference type="KEGG" id="naz:Aazo_0496"/>
<reference evidence="1 2" key="1">
    <citation type="journal article" date="2010" name="PLoS ONE">
        <title>Genome erosion in a nitrogen-fixing vertically transmitted endosymbiotic multicellular cyanobacterium.</title>
        <authorList>
            <person name="Ran L."/>
            <person name="Larsson J."/>
            <person name="Vigil-Stenman T."/>
            <person name="Nylander J.A."/>
            <person name="Ininbergs K."/>
            <person name="Zheng W.W."/>
            <person name="Lapidus A."/>
            <person name="Lowry S."/>
            <person name="Haselkorn R."/>
            <person name="Bergman B."/>
        </authorList>
    </citation>
    <scope>NUCLEOTIDE SEQUENCE [LARGE SCALE GENOMIC DNA]</scope>
    <source>
        <strain evidence="1 2">0708</strain>
    </source>
</reference>
<name>D7E0A6_NOSA0</name>